<gene>
    <name evidence="2" type="ORF">CISIN_1g034099mg</name>
</gene>
<feature type="region of interest" description="Disordered" evidence="1">
    <location>
        <begin position="34"/>
        <end position="104"/>
    </location>
</feature>
<feature type="compositionally biased region" description="Polar residues" evidence="1">
    <location>
        <begin position="42"/>
        <end position="57"/>
    </location>
</feature>
<dbReference type="InterPro" id="IPR037495">
    <property type="entry name" value="CLE41/42/44"/>
</dbReference>
<dbReference type="GO" id="GO:0010089">
    <property type="term" value="P:xylem development"/>
    <property type="evidence" value="ECO:0007669"/>
    <property type="project" value="InterPro"/>
</dbReference>
<sequence>MAATKSETYTKSYSLLLFALVCFIFLLFQFSTTDPIKASPSKPDSSVTTTSTRFLLNSPSSTSTSTSTVNLHNPKRTPNTPSNGQQLGADEHEVPSGPNPISNR</sequence>
<organism evidence="2 3">
    <name type="scientific">Citrus sinensis</name>
    <name type="common">Sweet orange</name>
    <name type="synonym">Citrus aurantium var. sinensis</name>
    <dbReference type="NCBI Taxonomy" id="2711"/>
    <lineage>
        <taxon>Eukaryota</taxon>
        <taxon>Viridiplantae</taxon>
        <taxon>Streptophyta</taxon>
        <taxon>Embryophyta</taxon>
        <taxon>Tracheophyta</taxon>
        <taxon>Spermatophyta</taxon>
        <taxon>Magnoliopsida</taxon>
        <taxon>eudicotyledons</taxon>
        <taxon>Gunneridae</taxon>
        <taxon>Pentapetalae</taxon>
        <taxon>rosids</taxon>
        <taxon>malvids</taxon>
        <taxon>Sapindales</taxon>
        <taxon>Rutaceae</taxon>
        <taxon>Aurantioideae</taxon>
        <taxon>Citrus</taxon>
    </lineage>
</organism>
<feature type="compositionally biased region" description="Low complexity" evidence="1">
    <location>
        <begin position="58"/>
        <end position="68"/>
    </location>
</feature>
<keyword evidence="3" id="KW-1185">Reference proteome</keyword>
<reference evidence="2 3" key="1">
    <citation type="submission" date="2014-04" db="EMBL/GenBank/DDBJ databases">
        <authorList>
            <consortium name="International Citrus Genome Consortium"/>
            <person name="Gmitter F."/>
            <person name="Chen C."/>
            <person name="Farmerie W."/>
            <person name="Harkins T."/>
            <person name="Desany B."/>
            <person name="Mohiuddin M."/>
            <person name="Kodira C."/>
            <person name="Borodovsky M."/>
            <person name="Lomsadze A."/>
            <person name="Burns P."/>
            <person name="Jenkins J."/>
            <person name="Prochnik S."/>
            <person name="Shu S."/>
            <person name="Chapman J."/>
            <person name="Pitluck S."/>
            <person name="Schmutz J."/>
            <person name="Rokhsar D."/>
        </authorList>
    </citation>
    <scope>NUCLEOTIDE SEQUENCE</scope>
</reference>
<dbReference type="PANTHER" id="PTHR35301:SF1">
    <property type="entry name" value="CLAVATA3_ESR (CLE)-RELATED PROTEIN 41-RELATED"/>
    <property type="match status" value="1"/>
</dbReference>
<dbReference type="PANTHER" id="PTHR35301">
    <property type="entry name" value="CLAVATA3/ESR (CLE)-RELATED PROTEIN 41-RELATED"/>
    <property type="match status" value="1"/>
</dbReference>
<accession>A0A067FR19</accession>
<proteinExistence type="predicted"/>
<dbReference type="AlphaFoldDB" id="A0A067FR19"/>
<name>A0A067FR19_CITSI</name>
<dbReference type="Proteomes" id="UP000027120">
    <property type="component" value="Unassembled WGS sequence"/>
</dbReference>
<dbReference type="EMBL" id="KK784901">
    <property type="protein sequence ID" value="KDO65907.1"/>
    <property type="molecule type" value="Genomic_DNA"/>
</dbReference>
<protein>
    <submittedName>
        <fullName evidence="2">Uncharacterized protein</fullName>
    </submittedName>
</protein>
<dbReference type="GO" id="GO:0048046">
    <property type="term" value="C:apoplast"/>
    <property type="evidence" value="ECO:0000318"/>
    <property type="project" value="GO_Central"/>
</dbReference>
<evidence type="ECO:0000256" key="1">
    <source>
        <dbReference type="SAM" id="MobiDB-lite"/>
    </source>
</evidence>
<dbReference type="GO" id="GO:0033612">
    <property type="term" value="F:receptor serine/threonine kinase binding"/>
    <property type="evidence" value="ECO:0000318"/>
    <property type="project" value="GO_Central"/>
</dbReference>
<evidence type="ECO:0000313" key="2">
    <source>
        <dbReference type="EMBL" id="KDO65907.1"/>
    </source>
</evidence>
<feature type="compositionally biased region" description="Polar residues" evidence="1">
    <location>
        <begin position="76"/>
        <end position="86"/>
    </location>
</feature>
<evidence type="ECO:0000313" key="3">
    <source>
        <dbReference type="Proteomes" id="UP000027120"/>
    </source>
</evidence>